<dbReference type="InterPro" id="IPR011050">
    <property type="entry name" value="Pectin_lyase_fold/virulence"/>
</dbReference>
<comment type="caution">
    <text evidence="6">The sequence shown here is derived from an EMBL/GenBank/DDBJ whole genome shotgun (WGS) entry which is preliminary data.</text>
</comment>
<dbReference type="Gene3D" id="2.60.40.3710">
    <property type="match status" value="1"/>
</dbReference>
<dbReference type="EMBL" id="QMFB01000001">
    <property type="protein sequence ID" value="RAV23225.1"/>
    <property type="molecule type" value="Genomic_DNA"/>
</dbReference>
<dbReference type="PANTHER" id="PTHR40088">
    <property type="entry name" value="PECTATE LYASE (EUROFUNG)"/>
    <property type="match status" value="1"/>
</dbReference>
<dbReference type="Gene3D" id="2.160.20.10">
    <property type="entry name" value="Single-stranded right-handed beta-helix, Pectin lyase-like"/>
    <property type="match status" value="6"/>
</dbReference>
<dbReference type="Pfam" id="PF13229">
    <property type="entry name" value="Beta_helix"/>
    <property type="match status" value="3"/>
</dbReference>
<organism evidence="6 7">
    <name type="scientific">Paenibacillus contaminans</name>
    <dbReference type="NCBI Taxonomy" id="450362"/>
    <lineage>
        <taxon>Bacteria</taxon>
        <taxon>Bacillati</taxon>
        <taxon>Bacillota</taxon>
        <taxon>Bacilli</taxon>
        <taxon>Bacillales</taxon>
        <taxon>Paenibacillaceae</taxon>
        <taxon>Paenibacillus</taxon>
    </lineage>
</organism>
<dbReference type="GO" id="GO:0016837">
    <property type="term" value="F:carbon-oxygen lyase activity, acting on polysaccharides"/>
    <property type="evidence" value="ECO:0007669"/>
    <property type="project" value="TreeGrafter"/>
</dbReference>
<reference evidence="6 7" key="1">
    <citation type="journal article" date="2009" name="Int. J. Syst. Evol. Microbiol.">
        <title>Paenibacillus contaminans sp. nov., isolated from a contaminated laboratory plate.</title>
        <authorList>
            <person name="Chou J.H."/>
            <person name="Lee J.H."/>
            <person name="Lin M.C."/>
            <person name="Chang P.S."/>
            <person name="Arun A.B."/>
            <person name="Young C.C."/>
            <person name="Chen W.M."/>
        </authorList>
    </citation>
    <scope>NUCLEOTIDE SEQUENCE [LARGE SCALE GENOMIC DNA]</scope>
    <source>
        <strain evidence="6 7">CKOBP-6</strain>
    </source>
</reference>
<feature type="region of interest" description="Disordered" evidence="4">
    <location>
        <begin position="2212"/>
        <end position="2285"/>
    </location>
</feature>
<dbReference type="InterPro" id="IPR006626">
    <property type="entry name" value="PbH1"/>
</dbReference>
<proteinExistence type="predicted"/>
<sequence>MKKTINRLLTVFLIGVMFVCSFVPPQGFVSAESFGGGATYYVSNDGEDANSGSLEAPYKTLAKGVSRLQPGDTLVIKAGDYSEALVLNGLTGTAQAPITIRGEAGVNITASAYVNAPFWKNFTLSITNSQYVNISDIRFAFGGTPQSGDSYTAGISGVKQVKLLNNRFAANSPAYAVFYLDTNNENLTIDGNYIEGSDNAFYGYGIKNTTVTNNIFTEWWTFHFEPGTSSNNVISNNVFAGAGEHFYGGTYGNSIITNNIFLGNPAIASGTGNTIGYNSVTGESYKTSSTDVVAAAADTFVSESDYHLKEGSPSIDTGTDIGMPQSDRDGNVRYGVADIGAYTYGKIFYLDANAPAGGNGQSEAAAFNNLADANAAITPGVTLLVKPGSYTGNITITGNGAPDTAKITIKKLGEGTVSMNGGSSPAVSLNNIANVKVEGLSLAGTGNSALLANGVINGEISDSTFTTAVHGIEITGNTRNSKFYNNTFKQANQKGILLKDSTANQIFNNIFENYKNILNEGGSFTNTLIMNNVFVSRYGDGANIILKGTDTGNTIANNIFRAEGPAAIQAPESFYAAEAGNTVDFNLYDSTGTGLTSGKPANETNSVYGNPMFVSDSDYHLQMGSAAINRGTNTNAPVQDRDGGVRFGVTDIGAYEYAGDSSAYFVVGQTPQGNGIPVNAAIRIVLSEKTNDQNGNIAGNIAVTTVVDGQTVTVPGSFNTEDDGTGTAITFVPAAALHYDSTYTVTIKKDLMSTNGNYLPADVSWSFGTEAFIMNEYYISPDGSDSNLGTIDSPKRTVSASLIAKLKAGDTVFFREGVYNGIIVLQSYSGTADKPITFKSYQNEKVVLTSDNPDYIIYLGHSEHIRIEGLTFAPNAAQNGSRGAALRIDNHTAGRKASSNITVTGNRFENSGTAIATRDLVNAGFGDFEFSNNVVVSNDSWGFYFQEVRAKAGSYGKIFNNVIYGASRSINLWGKSSNLLFYNNTFADTYDAAGGSGRYDLYPVQGTYDAVANPINISTNLVFKNNIFTKPIRTQLEGGKSIIDASQNVVFDNNVYSIAGTQRVTYNGGGEGPVLTLAGLQSGTAWTNQGRPLEVSGKFGTVAFVNAANDARIIFAENPAIGAADSSIVPGVEAPATDINGNTRTQNEAGAYAFDQTFAFVGENTGAADGSPLHPYPSISAAVNAGAKSIQVMAGSYVGEENIDMAASAGGGDVQIMPYEGEVIVNGPVHVIGTTDKAVSLQNLTFGGDVTVTGPKVTLNGNRIQGAVDLNQAEGAAITNNIFAPKAADAISINGSSNSLITNNVMTQRQSAIRLTAASTGNKLYNNTLYGNEKDVDRSGDSTGNMFKNNIFSTKIDSFADNEFDYNLYNEDTIASADLNAVPEAHAVKAPAEFINVKAKDYRIYKLSPAVGAGITDANTPAKDINGIARKNPSDIGAYAAAAIQVNYYVDAAQGDDAGSGTAEAPFKTISAALDVLRNGETVIVKAGAYDENITLTDRAGQTANDYVIKADGAVILNGSITLNNATGVTIDGFNVYAGNGNTAVSTNGSPKAALRNLSITNAKYGIRAINSPELSVNKTTIHHVEKGIVLDGAGKAEVTQSTVDHASANAIEAKNGVVLTMNTSLITNSAAGVLGTGESSFFMFNNTFYNNSGYSIDVTQAEGNATNLDVVNNIFSRSERGQGAFTRINKNGGVVSEYNLYDAAADEKIVHLNGTDQTYAETAANGMETKGRIGDPLFKDAANGNYQLEKGSAASRNGVKSVHDTFADGSKKDIFAPSADFAGTPYSALGQDIGAYYSPYSMKTIHLAGDNAGRLDGDGTAERPFRTFAQAVNAADSGDTIIVHKGIYTGRYDINDKHGAADAPIVIKASTDPNDPLDLANGSLPGPIFTSKVNYEDRHEEAKDELMTKITNSSNITIEGLYITGFRGAGIWTLDSDSLVLKNLKIWSIDTPQEITSGVQGLLINGTTNSLFKDIDIWDIGQVRKSQADHGAYIGHGANLVFDGIKVSNSPGGGMQFYAGDIYEIQSTDIVVKNSVFSESKYGLILVGIEGFTVTNNTFYNSWANDLYLDWNVRNNLFQNNIFYNDRSEEYNSVDGKVKPVIVGYQYNVVRTNPDQTTTDMVVGNTFRNNLYDYKTFPANAQFSTRVMPIQEFMASENATATMNRYTDMFKGNAGFKGSIASAADDYERAQKIFDNVLDITAASNGINKGESEHAPTVDILGRTRSGKPDLGAYEYPSNGGGETGGNTGGNTEGNSGGNTGGGTEPTVPSGESAGTVDNPALDSKTGVASAKMTAKEMEAALKSASVGTDGTKKLEIKLPDILGARAYSVELPNPAVAAADSLLLTVSTPAGTVIIPNAVLRVAGEDNLVLFIGASDTSVNGTRPAITFTLTQDGKPLALKAGNSRVKVALPYTPTAEERNHAESITVWRLDAQGKATAVPSARYDEAAGVVIFEADELGSFTIMDGFKSFIDLKEYEWAKHAVEVLASKGIIRGMSEEQFDPSANIRRGDFIALLVRALGLDAVADSNFDDVKPGDYYYEEIAIARSLGIATGVDEAHFNPQESISRQDMMVLTDRALRALEMLKGRGASDELDEFTDKSNIFDYAYESISTLVKEGIVSGFDGKLNPLDKTTRAEAAVLLYNIYYLRYHN</sequence>
<dbReference type="Pfam" id="PF00395">
    <property type="entry name" value="SLH"/>
    <property type="match status" value="3"/>
</dbReference>
<dbReference type="Proteomes" id="UP000250369">
    <property type="component" value="Unassembled WGS sequence"/>
</dbReference>
<keyword evidence="7" id="KW-1185">Reference proteome</keyword>
<feature type="compositionally biased region" description="Gly residues" evidence="4">
    <location>
        <begin position="2240"/>
        <end position="2265"/>
    </location>
</feature>
<name>A0A329MTD8_9BACL</name>
<gene>
    <name evidence="6" type="ORF">DQG23_03265</name>
</gene>
<evidence type="ECO:0000256" key="4">
    <source>
        <dbReference type="SAM" id="MobiDB-lite"/>
    </source>
</evidence>
<dbReference type="Pfam" id="PF13205">
    <property type="entry name" value="Big_5"/>
    <property type="match status" value="1"/>
</dbReference>
<feature type="domain" description="SLH" evidence="5">
    <location>
        <begin position="2532"/>
        <end position="2590"/>
    </location>
</feature>
<dbReference type="PROSITE" id="PS51272">
    <property type="entry name" value="SLH"/>
    <property type="match status" value="3"/>
</dbReference>
<comment type="subcellular location">
    <subcellularLocation>
        <location evidence="1">Secreted</location>
    </subcellularLocation>
</comment>
<evidence type="ECO:0000256" key="1">
    <source>
        <dbReference type="ARBA" id="ARBA00004613"/>
    </source>
</evidence>
<evidence type="ECO:0000256" key="2">
    <source>
        <dbReference type="ARBA" id="ARBA00022525"/>
    </source>
</evidence>
<protein>
    <recommendedName>
        <fullName evidence="5">SLH domain-containing protein</fullName>
    </recommendedName>
</protein>
<evidence type="ECO:0000259" key="5">
    <source>
        <dbReference type="PROSITE" id="PS51272"/>
    </source>
</evidence>
<dbReference type="InterPro" id="IPR032812">
    <property type="entry name" value="SbsA_Ig"/>
</dbReference>
<dbReference type="InterPro" id="IPR012334">
    <property type="entry name" value="Pectin_lyas_fold"/>
</dbReference>
<dbReference type="GO" id="GO:0005576">
    <property type="term" value="C:extracellular region"/>
    <property type="evidence" value="ECO:0007669"/>
    <property type="project" value="UniProtKB-SubCell"/>
</dbReference>
<evidence type="ECO:0000256" key="3">
    <source>
        <dbReference type="ARBA" id="ARBA00022729"/>
    </source>
</evidence>
<dbReference type="RefSeq" id="WP_113029335.1">
    <property type="nucleotide sequence ID" value="NZ_QMFB01000001.1"/>
</dbReference>
<dbReference type="SMART" id="SM00710">
    <property type="entry name" value="PbH1"/>
    <property type="match status" value="25"/>
</dbReference>
<evidence type="ECO:0000313" key="6">
    <source>
        <dbReference type="EMBL" id="RAV23225.1"/>
    </source>
</evidence>
<dbReference type="Pfam" id="PF05048">
    <property type="entry name" value="NosD"/>
    <property type="match status" value="1"/>
</dbReference>
<dbReference type="PANTHER" id="PTHR40088:SF2">
    <property type="entry name" value="SECRETED SUGAR HYDROLASE"/>
    <property type="match status" value="1"/>
</dbReference>
<keyword evidence="2" id="KW-0964">Secreted</keyword>
<dbReference type="InterPro" id="IPR011459">
    <property type="entry name" value="DUF1565"/>
</dbReference>
<feature type="domain" description="SLH" evidence="5">
    <location>
        <begin position="2468"/>
        <end position="2531"/>
    </location>
</feature>
<accession>A0A329MTD8</accession>
<evidence type="ECO:0000313" key="7">
    <source>
        <dbReference type="Proteomes" id="UP000250369"/>
    </source>
</evidence>
<dbReference type="InterPro" id="IPR059226">
    <property type="entry name" value="Choice_anch_Q_dom"/>
</dbReference>
<dbReference type="InterPro" id="IPR052052">
    <property type="entry name" value="Polysaccharide_Lyase_9"/>
</dbReference>
<dbReference type="Pfam" id="PF07602">
    <property type="entry name" value="DUF1565"/>
    <property type="match status" value="1"/>
</dbReference>
<feature type="domain" description="SLH" evidence="5">
    <location>
        <begin position="2595"/>
        <end position="2653"/>
    </location>
</feature>
<dbReference type="SUPFAM" id="SSF51126">
    <property type="entry name" value="Pectin lyase-like"/>
    <property type="match status" value="6"/>
</dbReference>
<dbReference type="InterPro" id="IPR001119">
    <property type="entry name" value="SLH_dom"/>
</dbReference>
<keyword evidence="3" id="KW-0732">Signal</keyword>
<dbReference type="InterPro" id="IPR039448">
    <property type="entry name" value="Beta_helix"/>
</dbReference>
<dbReference type="InterPro" id="IPR007742">
    <property type="entry name" value="NosD_dom"/>
</dbReference>
<dbReference type="OrthoDB" id="1932903at2"/>
<dbReference type="NCBIfam" id="NF041518">
    <property type="entry name" value="choice_anch_Q"/>
    <property type="match status" value="2"/>
</dbReference>